<feature type="compositionally biased region" description="Pro residues" evidence="1">
    <location>
        <begin position="217"/>
        <end position="231"/>
    </location>
</feature>
<evidence type="ECO:0000259" key="2">
    <source>
        <dbReference type="Pfam" id="PF00144"/>
    </source>
</evidence>
<dbReference type="InterPro" id="IPR012338">
    <property type="entry name" value="Beta-lactam/transpept-like"/>
</dbReference>
<organism evidence="3 4">
    <name type="scientific">Capronia epimyces CBS 606.96</name>
    <dbReference type="NCBI Taxonomy" id="1182542"/>
    <lineage>
        <taxon>Eukaryota</taxon>
        <taxon>Fungi</taxon>
        <taxon>Dikarya</taxon>
        <taxon>Ascomycota</taxon>
        <taxon>Pezizomycotina</taxon>
        <taxon>Eurotiomycetes</taxon>
        <taxon>Chaetothyriomycetidae</taxon>
        <taxon>Chaetothyriales</taxon>
        <taxon>Herpotrichiellaceae</taxon>
        <taxon>Capronia</taxon>
    </lineage>
</organism>
<dbReference type="PANTHER" id="PTHR43319">
    <property type="entry name" value="BETA-LACTAMASE-RELATED"/>
    <property type="match status" value="1"/>
</dbReference>
<dbReference type="SUPFAM" id="SSF56601">
    <property type="entry name" value="beta-lactamase/transpeptidase-like"/>
    <property type="match status" value="1"/>
</dbReference>
<dbReference type="STRING" id="1182542.W9YAD7"/>
<dbReference type="InterPro" id="IPR001466">
    <property type="entry name" value="Beta-lactam-related"/>
</dbReference>
<dbReference type="RefSeq" id="XP_007731894.1">
    <property type="nucleotide sequence ID" value="XM_007733704.1"/>
</dbReference>
<dbReference type="EMBL" id="AMGY01000003">
    <property type="protein sequence ID" value="EXJ86615.1"/>
    <property type="molecule type" value="Genomic_DNA"/>
</dbReference>
<gene>
    <name evidence="3" type="ORF">A1O3_03568</name>
</gene>
<accession>W9YAD7</accession>
<dbReference type="HOGENOM" id="CLU_035614_3_0_1"/>
<name>W9YAD7_9EURO</name>
<proteinExistence type="predicted"/>
<dbReference type="Proteomes" id="UP000019478">
    <property type="component" value="Unassembled WGS sequence"/>
</dbReference>
<feature type="domain" description="Beta-lactamase-related" evidence="2">
    <location>
        <begin position="17"/>
        <end position="365"/>
    </location>
</feature>
<evidence type="ECO:0000256" key="1">
    <source>
        <dbReference type="SAM" id="MobiDB-lite"/>
    </source>
</evidence>
<dbReference type="PANTHER" id="PTHR43319:SF3">
    <property type="entry name" value="BETA-LACTAMASE-RELATED DOMAIN-CONTAINING PROTEIN"/>
    <property type="match status" value="1"/>
</dbReference>
<dbReference type="Pfam" id="PF00144">
    <property type="entry name" value="Beta-lactamase"/>
    <property type="match status" value="1"/>
</dbReference>
<dbReference type="OrthoDB" id="5946976at2759"/>
<evidence type="ECO:0000313" key="4">
    <source>
        <dbReference type="Proteomes" id="UP000019478"/>
    </source>
</evidence>
<keyword evidence="4" id="KW-1185">Reference proteome</keyword>
<protein>
    <submittedName>
        <fullName evidence="3">Beta-lactamase</fullName>
    </submittedName>
</protein>
<dbReference type="GeneID" id="19167694"/>
<evidence type="ECO:0000313" key="3">
    <source>
        <dbReference type="EMBL" id="EXJ86615.1"/>
    </source>
</evidence>
<reference evidence="3 4" key="1">
    <citation type="submission" date="2013-03" db="EMBL/GenBank/DDBJ databases">
        <title>The Genome Sequence of Capronia epimyces CBS 606.96.</title>
        <authorList>
            <consortium name="The Broad Institute Genomics Platform"/>
            <person name="Cuomo C."/>
            <person name="de Hoog S."/>
            <person name="Gorbushina A."/>
            <person name="Walker B."/>
            <person name="Young S.K."/>
            <person name="Zeng Q."/>
            <person name="Gargeya S."/>
            <person name="Fitzgerald M."/>
            <person name="Haas B."/>
            <person name="Abouelleil A."/>
            <person name="Allen A.W."/>
            <person name="Alvarado L."/>
            <person name="Arachchi H.M."/>
            <person name="Berlin A.M."/>
            <person name="Chapman S.B."/>
            <person name="Gainer-Dewar J."/>
            <person name="Goldberg J."/>
            <person name="Griggs A."/>
            <person name="Gujja S."/>
            <person name="Hansen M."/>
            <person name="Howarth C."/>
            <person name="Imamovic A."/>
            <person name="Ireland A."/>
            <person name="Larimer J."/>
            <person name="McCowan C."/>
            <person name="Murphy C."/>
            <person name="Pearson M."/>
            <person name="Poon T.W."/>
            <person name="Priest M."/>
            <person name="Roberts A."/>
            <person name="Saif S."/>
            <person name="Shea T."/>
            <person name="Sisk P."/>
            <person name="Sykes S."/>
            <person name="Wortman J."/>
            <person name="Nusbaum C."/>
            <person name="Birren B."/>
        </authorList>
    </citation>
    <scope>NUCLEOTIDE SEQUENCE [LARGE SCALE GENOMIC DNA]</scope>
    <source>
        <strain evidence="3 4">CBS 606.96</strain>
    </source>
</reference>
<dbReference type="eggNOG" id="ENOG502RZX2">
    <property type="taxonomic scope" value="Eukaryota"/>
</dbReference>
<comment type="caution">
    <text evidence="3">The sequence shown here is derived from an EMBL/GenBank/DDBJ whole genome shotgun (WGS) entry which is preliminary data.</text>
</comment>
<dbReference type="Gene3D" id="3.40.710.10">
    <property type="entry name" value="DD-peptidase/beta-lactamase superfamily"/>
    <property type="match status" value="1"/>
</dbReference>
<sequence length="376" mass="40136">MTATVHGHADPAFQGLRTLMQELIESGEEDGASLVINVAGQNVVDLWGGYADAGRTQPWAQDTITNIWSSTKPVAALATLMLVDRQLLDLDAPVAQYWPEFGAEGKADVDVDVDVVLVKHLLAHTSGLSGWEQPFSVQDLYDWDTAVARLARQKPWWAPGSASGYHSLSYGHLLGELVRRVTGQSLRHFVRDHIAGPLQADLQIGAEEQDWSRIAPVVPPPPPQQPSPARPSTPVTRGRRSGAAANGHSNARGLARALSAITLGGTVDGVKLLSPQTIDRIFDIQADGTDLALGVPIRFGIGFGLTGGATAQAVDWLPAGRVCFWGGWGGSSIVMDLDRKVTFSYVMNKMGGGLLGSARTEAYLKAAYKALAVEGY</sequence>
<dbReference type="InterPro" id="IPR052907">
    <property type="entry name" value="Beta-lactamase/esterase"/>
</dbReference>
<dbReference type="AlphaFoldDB" id="W9YAD7"/>
<feature type="region of interest" description="Disordered" evidence="1">
    <location>
        <begin position="214"/>
        <end position="250"/>
    </location>
</feature>